<evidence type="ECO:0000313" key="2">
    <source>
        <dbReference type="Proteomes" id="UP000269221"/>
    </source>
</evidence>
<accession>A0A3M0KFF5</accession>
<organism evidence="1 2">
    <name type="scientific">Hirundo rustica rustica</name>
    <dbReference type="NCBI Taxonomy" id="333673"/>
    <lineage>
        <taxon>Eukaryota</taxon>
        <taxon>Metazoa</taxon>
        <taxon>Chordata</taxon>
        <taxon>Craniata</taxon>
        <taxon>Vertebrata</taxon>
        <taxon>Euteleostomi</taxon>
        <taxon>Archelosauria</taxon>
        <taxon>Archosauria</taxon>
        <taxon>Dinosauria</taxon>
        <taxon>Saurischia</taxon>
        <taxon>Theropoda</taxon>
        <taxon>Coelurosauria</taxon>
        <taxon>Aves</taxon>
        <taxon>Neognathae</taxon>
        <taxon>Neoaves</taxon>
        <taxon>Telluraves</taxon>
        <taxon>Australaves</taxon>
        <taxon>Passeriformes</taxon>
        <taxon>Sylvioidea</taxon>
        <taxon>Hirundinidae</taxon>
        <taxon>Hirundo</taxon>
    </lineage>
</organism>
<dbReference type="OrthoDB" id="10568723at2759"/>
<dbReference type="Proteomes" id="UP000269221">
    <property type="component" value="Unassembled WGS sequence"/>
</dbReference>
<reference evidence="1 2" key="1">
    <citation type="submission" date="2018-07" db="EMBL/GenBank/DDBJ databases">
        <title>A high quality draft genome assembly of the barn swallow (H. rustica rustica).</title>
        <authorList>
            <person name="Formenti G."/>
            <person name="Chiara M."/>
            <person name="Poveda L."/>
            <person name="Francoijs K.-J."/>
            <person name="Bonisoli-Alquati A."/>
            <person name="Canova L."/>
            <person name="Gianfranceschi L."/>
            <person name="Horner D.S."/>
            <person name="Saino N."/>
        </authorList>
    </citation>
    <scope>NUCLEOTIDE SEQUENCE [LARGE SCALE GENOMIC DNA]</scope>
    <source>
        <strain evidence="1">Chelidonia</strain>
        <tissue evidence="1">Blood</tissue>
    </source>
</reference>
<keyword evidence="2" id="KW-1185">Reference proteome</keyword>
<name>A0A3M0KFF5_HIRRU</name>
<dbReference type="EMBL" id="QRBI01000107">
    <property type="protein sequence ID" value="RMC11938.1"/>
    <property type="molecule type" value="Genomic_DNA"/>
</dbReference>
<gene>
    <name evidence="1" type="ORF">DUI87_11067</name>
</gene>
<sequence>MPEVNYGFPDVLRGGKPQALGGFLLSLFLAITRGEERQTVEDGNCDTMACIPQNGSVDACDLTEVLLPSNSMSELERKESPVCSLKQLAIQLMVLLNSPPIFFVDSLASTSLDTAKPKY</sequence>
<proteinExistence type="predicted"/>
<evidence type="ECO:0000313" key="1">
    <source>
        <dbReference type="EMBL" id="RMC11938.1"/>
    </source>
</evidence>
<protein>
    <submittedName>
        <fullName evidence="1">Uncharacterized protein</fullName>
    </submittedName>
</protein>
<dbReference type="AlphaFoldDB" id="A0A3M0KFF5"/>
<comment type="caution">
    <text evidence="1">The sequence shown here is derived from an EMBL/GenBank/DDBJ whole genome shotgun (WGS) entry which is preliminary data.</text>
</comment>